<dbReference type="GO" id="GO:0046943">
    <property type="term" value="F:carboxylic acid transmembrane transporter activity"/>
    <property type="evidence" value="ECO:0007669"/>
    <property type="project" value="TreeGrafter"/>
</dbReference>
<dbReference type="PANTHER" id="PTHR23508:SF10">
    <property type="entry name" value="CARBOXYLIC ACID TRANSPORTER PROTEIN HOMOLOG"/>
    <property type="match status" value="1"/>
</dbReference>
<evidence type="ECO:0000313" key="8">
    <source>
        <dbReference type="Proteomes" id="UP000004030"/>
    </source>
</evidence>
<feature type="domain" description="Major facilitator superfamily (MFS) profile" evidence="6">
    <location>
        <begin position="45"/>
        <end position="424"/>
    </location>
</feature>
<evidence type="ECO:0000313" key="7">
    <source>
        <dbReference type="EMBL" id="EHJ59647.1"/>
    </source>
</evidence>
<dbReference type="InterPro" id="IPR036259">
    <property type="entry name" value="MFS_trans_sf"/>
</dbReference>
<comment type="caution">
    <text evidence="7">The sequence shown here is derived from an EMBL/GenBank/DDBJ whole genome shotgun (WGS) entry which is preliminary data.</text>
</comment>
<dbReference type="InterPro" id="IPR020846">
    <property type="entry name" value="MFS_dom"/>
</dbReference>
<feature type="transmembrane region" description="Helical" evidence="5">
    <location>
        <begin position="111"/>
        <end position="130"/>
    </location>
</feature>
<dbReference type="AlphaFoldDB" id="G6EFV8"/>
<sequence>MAGPVFLLAMSAGVLDRRLSPGSAAGSAAGAQYRVFQGRFHGLQLILGCAMALFAGGFAFQTLSFSMPGLVRDWNIAEGLIGPLLSAAILGLLLGYLFVAPLADRLGARPVVCGAMTVLAGATGICLVAPNIEFLILGRVLLGIAIGAAFPSAVSAASQHGSQRWRGAQVVGIYVAYSLGFLAAGLASAWLVPLHGWRAAWGLTVPAALIAAALLWNALPARRPHAPQSRPVVSLFAPHLRAGTLLFWLMCSIGLGLFYAVQGWLPLLSAREGVTYSSAVTSANLFTVGNALGAVPMIWWADRMGPFRALVCVSAIGLAGIVLLGMHTGEGGTMFLIAAVLAGIGIGGGQKGMIAAASQFYPLPLRATGIGWALGLGRFGALCGPLLIGFVTMHDVAGGTALLSLALPVPVIMLAALWLDRAYGRIDRTTDHQPPQPALPRDRTKR</sequence>
<feature type="transmembrane region" description="Helical" evidence="5">
    <location>
        <begin position="240"/>
        <end position="261"/>
    </location>
</feature>
<name>G6EFV8_9SPHN</name>
<evidence type="ECO:0000256" key="4">
    <source>
        <dbReference type="ARBA" id="ARBA00023136"/>
    </source>
</evidence>
<feature type="transmembrane region" description="Helical" evidence="5">
    <location>
        <begin position="281"/>
        <end position="300"/>
    </location>
</feature>
<protein>
    <submittedName>
        <fullName evidence="7">General substrate transporter</fullName>
    </submittedName>
</protein>
<proteinExistence type="predicted"/>
<feature type="transmembrane region" description="Helical" evidence="5">
    <location>
        <begin position="80"/>
        <end position="99"/>
    </location>
</feature>
<evidence type="ECO:0000256" key="5">
    <source>
        <dbReference type="SAM" id="Phobius"/>
    </source>
</evidence>
<comment type="subcellular location">
    <subcellularLocation>
        <location evidence="1">Membrane</location>
        <topology evidence="1">Multi-pass membrane protein</topology>
    </subcellularLocation>
</comment>
<dbReference type="GO" id="GO:0005886">
    <property type="term" value="C:plasma membrane"/>
    <property type="evidence" value="ECO:0007669"/>
    <property type="project" value="TreeGrafter"/>
</dbReference>
<feature type="transmembrane region" description="Helical" evidence="5">
    <location>
        <begin position="307"/>
        <end position="326"/>
    </location>
</feature>
<accession>G6EFV8</accession>
<dbReference type="PATRIC" id="fig|1088721.3.peg.3185"/>
<feature type="transmembrane region" description="Helical" evidence="5">
    <location>
        <begin position="332"/>
        <end position="349"/>
    </location>
</feature>
<dbReference type="PROSITE" id="PS50850">
    <property type="entry name" value="MFS"/>
    <property type="match status" value="1"/>
</dbReference>
<dbReference type="eggNOG" id="COG2814">
    <property type="taxonomic scope" value="Bacteria"/>
</dbReference>
<keyword evidence="4 5" id="KW-0472">Membrane</keyword>
<dbReference type="SUPFAM" id="SSF103473">
    <property type="entry name" value="MFS general substrate transporter"/>
    <property type="match status" value="1"/>
</dbReference>
<keyword evidence="8" id="KW-1185">Reference proteome</keyword>
<feature type="transmembrane region" description="Helical" evidence="5">
    <location>
        <begin position="136"/>
        <end position="158"/>
    </location>
</feature>
<dbReference type="PANTHER" id="PTHR23508">
    <property type="entry name" value="CARBOXYLIC ACID TRANSPORTER PROTEIN HOMOLOG"/>
    <property type="match status" value="1"/>
</dbReference>
<evidence type="ECO:0000259" key="6">
    <source>
        <dbReference type="PROSITE" id="PS50850"/>
    </source>
</evidence>
<feature type="transmembrane region" description="Helical" evidence="5">
    <location>
        <begin position="170"/>
        <end position="193"/>
    </location>
</feature>
<dbReference type="Proteomes" id="UP000004030">
    <property type="component" value="Unassembled WGS sequence"/>
</dbReference>
<evidence type="ECO:0000256" key="1">
    <source>
        <dbReference type="ARBA" id="ARBA00004141"/>
    </source>
</evidence>
<dbReference type="RefSeq" id="WP_007014137.1">
    <property type="nucleotide sequence ID" value="NZ_AGFM01000054.1"/>
</dbReference>
<dbReference type="EMBL" id="AGFM01000054">
    <property type="protein sequence ID" value="EHJ59647.1"/>
    <property type="molecule type" value="Genomic_DNA"/>
</dbReference>
<keyword evidence="2 5" id="KW-0812">Transmembrane</keyword>
<gene>
    <name evidence="7" type="ORF">NSU_3229</name>
</gene>
<organism evidence="7 8">
    <name type="scientific">Novosphingobium pentaromativorans US6-1</name>
    <dbReference type="NCBI Taxonomy" id="1088721"/>
    <lineage>
        <taxon>Bacteria</taxon>
        <taxon>Pseudomonadati</taxon>
        <taxon>Pseudomonadota</taxon>
        <taxon>Alphaproteobacteria</taxon>
        <taxon>Sphingomonadales</taxon>
        <taxon>Sphingomonadaceae</taxon>
        <taxon>Novosphingobium</taxon>
    </lineage>
</organism>
<evidence type="ECO:0000256" key="2">
    <source>
        <dbReference type="ARBA" id="ARBA00022692"/>
    </source>
</evidence>
<feature type="transmembrane region" description="Helical" evidence="5">
    <location>
        <begin position="370"/>
        <end position="391"/>
    </location>
</feature>
<keyword evidence="3 5" id="KW-1133">Transmembrane helix</keyword>
<evidence type="ECO:0000256" key="3">
    <source>
        <dbReference type="ARBA" id="ARBA00022989"/>
    </source>
</evidence>
<dbReference type="InterPro" id="IPR011701">
    <property type="entry name" value="MFS"/>
</dbReference>
<feature type="transmembrane region" description="Helical" evidence="5">
    <location>
        <begin position="397"/>
        <end position="419"/>
    </location>
</feature>
<feature type="transmembrane region" description="Helical" evidence="5">
    <location>
        <begin position="42"/>
        <end position="60"/>
    </location>
</feature>
<dbReference type="Pfam" id="PF07690">
    <property type="entry name" value="MFS_1"/>
    <property type="match status" value="2"/>
</dbReference>
<feature type="transmembrane region" description="Helical" evidence="5">
    <location>
        <begin position="199"/>
        <end position="219"/>
    </location>
</feature>
<dbReference type="Gene3D" id="1.20.1250.20">
    <property type="entry name" value="MFS general substrate transporter like domains"/>
    <property type="match status" value="1"/>
</dbReference>
<reference evidence="7 8" key="1">
    <citation type="journal article" date="2012" name="J. Bacteriol.">
        <title>Genome sequence of benzo(a)pyrene-degrading bacterium Novosphingobium pentaromativorans US6-1.</title>
        <authorList>
            <person name="Luo Y.R."/>
            <person name="Kang S.G."/>
            <person name="Kim S.J."/>
            <person name="Kim M.R."/>
            <person name="Li N."/>
            <person name="Lee J.H."/>
            <person name="Kwon K.K."/>
        </authorList>
    </citation>
    <scope>NUCLEOTIDE SEQUENCE [LARGE SCALE GENOMIC DNA]</scope>
    <source>
        <strain evidence="7 8">US6-1</strain>
    </source>
</reference>